<dbReference type="EMBL" id="UINC01004894">
    <property type="protein sequence ID" value="SVA17623.1"/>
    <property type="molecule type" value="Genomic_DNA"/>
</dbReference>
<organism evidence="1">
    <name type="scientific">marine metagenome</name>
    <dbReference type="NCBI Taxonomy" id="408172"/>
    <lineage>
        <taxon>unclassified sequences</taxon>
        <taxon>metagenomes</taxon>
        <taxon>ecological metagenomes</taxon>
    </lineage>
</organism>
<evidence type="ECO:0000313" key="1">
    <source>
        <dbReference type="EMBL" id="SVA17623.1"/>
    </source>
</evidence>
<reference evidence="1" key="1">
    <citation type="submission" date="2018-05" db="EMBL/GenBank/DDBJ databases">
        <authorList>
            <person name="Lanie J.A."/>
            <person name="Ng W.-L."/>
            <person name="Kazmierczak K.M."/>
            <person name="Andrzejewski T.M."/>
            <person name="Davidsen T.M."/>
            <person name="Wayne K.J."/>
            <person name="Tettelin H."/>
            <person name="Glass J.I."/>
            <person name="Rusch D."/>
            <person name="Podicherti R."/>
            <person name="Tsui H.-C.T."/>
            <person name="Winkler M.E."/>
        </authorList>
    </citation>
    <scope>NUCLEOTIDE SEQUENCE</scope>
</reference>
<accession>A0A381TU80</accession>
<feature type="non-terminal residue" evidence="1">
    <location>
        <position position="1"/>
    </location>
</feature>
<protein>
    <submittedName>
        <fullName evidence="1">Uncharacterized protein</fullName>
    </submittedName>
</protein>
<sequence length="101" mass="11313">VSFLTHSIPGPKVGLQANIFVQNKLSVESSLITTDINYSEKEPTEVSKLSATQVLGKTESDIVWISLTLTRSNYPATNFTLQFQLTTTRNISQRPKPYLRI</sequence>
<name>A0A381TU80_9ZZZZ</name>
<gene>
    <name evidence="1" type="ORF">METZ01_LOCUS70477</name>
</gene>
<dbReference type="AlphaFoldDB" id="A0A381TU80"/>
<proteinExistence type="predicted"/>